<protein>
    <submittedName>
        <fullName evidence="1">Uncharacterized protein</fullName>
    </submittedName>
</protein>
<name>A0A0S4KP54_9BACT</name>
<dbReference type="Proteomes" id="UP000066284">
    <property type="component" value="Chromosome 1"/>
</dbReference>
<dbReference type="KEGG" id="nio:NITINOP_0157"/>
<gene>
    <name evidence="1" type="ORF">NITINOP_0157</name>
</gene>
<evidence type="ECO:0000313" key="2">
    <source>
        <dbReference type="Proteomes" id="UP000066284"/>
    </source>
</evidence>
<sequence>MLLALLHQFVELDPAEFVAEWAILRNSGTRSIGYFQLADHLAVTFDIELTIGLFSDRSGILNVTLCEPCAVFRH</sequence>
<dbReference type="AlphaFoldDB" id="A0A0S4KP54"/>
<accession>A0A0S4KP54</accession>
<organism evidence="1 2">
    <name type="scientific">Candidatus Nitrospira inopinata</name>
    <dbReference type="NCBI Taxonomy" id="1715989"/>
    <lineage>
        <taxon>Bacteria</taxon>
        <taxon>Pseudomonadati</taxon>
        <taxon>Nitrospirota</taxon>
        <taxon>Nitrospiria</taxon>
        <taxon>Nitrospirales</taxon>
        <taxon>Nitrospiraceae</taxon>
        <taxon>Nitrospira</taxon>
    </lineage>
</organism>
<dbReference type="STRING" id="1715989.NITINOP_0157"/>
<proteinExistence type="predicted"/>
<reference evidence="2" key="1">
    <citation type="submission" date="2015-09" db="EMBL/GenBank/DDBJ databases">
        <authorList>
            <person name="Daims H."/>
        </authorList>
    </citation>
    <scope>NUCLEOTIDE SEQUENCE [LARGE SCALE GENOMIC DNA]</scope>
</reference>
<dbReference type="EMBL" id="LN885086">
    <property type="protein sequence ID" value="CUQ65133.1"/>
    <property type="molecule type" value="Genomic_DNA"/>
</dbReference>
<evidence type="ECO:0000313" key="1">
    <source>
        <dbReference type="EMBL" id="CUQ65133.1"/>
    </source>
</evidence>
<keyword evidence="2" id="KW-1185">Reference proteome</keyword>